<comment type="caution">
    <text evidence="1">The sequence shown here is derived from an EMBL/GenBank/DDBJ whole genome shotgun (WGS) entry which is preliminary data.</text>
</comment>
<proteinExistence type="predicted"/>
<name>A0AAU9UP98_EUPED</name>
<dbReference type="InterPro" id="IPR036397">
    <property type="entry name" value="RNaseH_sf"/>
</dbReference>
<gene>
    <name evidence="1" type="ORF">EEDITHA_LOCUS16208</name>
</gene>
<dbReference type="EMBL" id="CAKOGL010000023">
    <property type="protein sequence ID" value="CAH2101449.1"/>
    <property type="molecule type" value="Genomic_DNA"/>
</dbReference>
<keyword evidence="2" id="KW-1185">Reference proteome</keyword>
<protein>
    <recommendedName>
        <fullName evidence="3">Tc1-like transposase DDE domain-containing protein</fullName>
    </recommendedName>
</protein>
<evidence type="ECO:0000313" key="2">
    <source>
        <dbReference type="Proteomes" id="UP001153954"/>
    </source>
</evidence>
<dbReference type="GO" id="GO:0003676">
    <property type="term" value="F:nucleic acid binding"/>
    <property type="evidence" value="ECO:0007669"/>
    <property type="project" value="InterPro"/>
</dbReference>
<dbReference type="Proteomes" id="UP001153954">
    <property type="component" value="Unassembled WGS sequence"/>
</dbReference>
<evidence type="ECO:0000313" key="1">
    <source>
        <dbReference type="EMBL" id="CAH2101449.1"/>
    </source>
</evidence>
<reference evidence="1" key="1">
    <citation type="submission" date="2022-03" db="EMBL/GenBank/DDBJ databases">
        <authorList>
            <person name="Tunstrom K."/>
        </authorList>
    </citation>
    <scope>NUCLEOTIDE SEQUENCE</scope>
</reference>
<dbReference type="Gene3D" id="3.30.420.10">
    <property type="entry name" value="Ribonuclease H-like superfamily/Ribonuclease H"/>
    <property type="match status" value="1"/>
</dbReference>
<dbReference type="AlphaFoldDB" id="A0AAU9UP98"/>
<accession>A0AAU9UP98</accession>
<evidence type="ECO:0008006" key="3">
    <source>
        <dbReference type="Google" id="ProtNLM"/>
    </source>
</evidence>
<sequence length="75" mass="8877">MQWPTRTPDLNPIGHLGDHLKPKVQFHDAAPTMFHELKDAVIEEWDTIPQEEIYKLLRSMCDRMEAVIRAFNTRF</sequence>
<organism evidence="1 2">
    <name type="scientific">Euphydryas editha</name>
    <name type="common">Edith's checkerspot</name>
    <dbReference type="NCBI Taxonomy" id="104508"/>
    <lineage>
        <taxon>Eukaryota</taxon>
        <taxon>Metazoa</taxon>
        <taxon>Ecdysozoa</taxon>
        <taxon>Arthropoda</taxon>
        <taxon>Hexapoda</taxon>
        <taxon>Insecta</taxon>
        <taxon>Pterygota</taxon>
        <taxon>Neoptera</taxon>
        <taxon>Endopterygota</taxon>
        <taxon>Lepidoptera</taxon>
        <taxon>Glossata</taxon>
        <taxon>Ditrysia</taxon>
        <taxon>Papilionoidea</taxon>
        <taxon>Nymphalidae</taxon>
        <taxon>Nymphalinae</taxon>
        <taxon>Euphydryas</taxon>
    </lineage>
</organism>